<keyword evidence="2" id="KW-0472">Membrane</keyword>
<evidence type="ECO:0000256" key="2">
    <source>
        <dbReference type="SAM" id="Phobius"/>
    </source>
</evidence>
<keyword evidence="2" id="KW-1133">Transmembrane helix</keyword>
<reference evidence="4" key="1">
    <citation type="journal article" date="2019" name="Int. J. Syst. Evol. Microbiol.">
        <title>The Global Catalogue of Microorganisms (GCM) 10K type strain sequencing project: providing services to taxonomists for standard genome sequencing and annotation.</title>
        <authorList>
            <consortium name="The Broad Institute Genomics Platform"/>
            <consortium name="The Broad Institute Genome Sequencing Center for Infectious Disease"/>
            <person name="Wu L."/>
            <person name="Ma J."/>
        </authorList>
    </citation>
    <scope>NUCLEOTIDE SEQUENCE [LARGE SCALE GENOMIC DNA]</scope>
    <source>
        <strain evidence="4">TISTR 1858</strain>
    </source>
</reference>
<dbReference type="NCBIfam" id="TIGR02867">
    <property type="entry name" value="spore_II_P"/>
    <property type="match status" value="1"/>
</dbReference>
<evidence type="ECO:0000313" key="3">
    <source>
        <dbReference type="EMBL" id="MFD2630884.1"/>
    </source>
</evidence>
<sequence length="396" mass="44332">MIQKNKGFRSIYRRGGLYLVGLIVLFIGIGILTTIKPAYRISSETISNLTNDIDSSTFLYLLGMENRVFTEAYPEDKRMPSLTSTLLQVATSVKPNDPRSLLGNELPGFSEFDSRILIAGEGTDYTNLPIESSPPLEDVLKDREAVVEDTEDKEKQEQQSEKNEKDEDKKETPTTGDRDVVYIYNTHNRESFLPHLPGVTDPNQANHKEVNITKVSDRLAESLENNGIGTSVDKSDISNILNEKGWSYGQSYDASREVAEEVLASNKDIQYVFDLHRDALPREKTTKKINGKNYARIMFVVGLEHANHEKNLKVASELHHLVEEKYPGLSRGIITKAGARVNGVYNQDLTENALLVEFGGVGNNLDELYRSADAVADVFSEFYWDAEKVDASSEGE</sequence>
<evidence type="ECO:0000313" key="4">
    <source>
        <dbReference type="Proteomes" id="UP001597451"/>
    </source>
</evidence>
<dbReference type="Proteomes" id="UP001597451">
    <property type="component" value="Unassembled WGS sequence"/>
</dbReference>
<dbReference type="RefSeq" id="WP_379564543.1">
    <property type="nucleotide sequence ID" value="NZ_JBHUMX010000045.1"/>
</dbReference>
<organism evidence="3 4">
    <name type="scientific">Oceanobacillus kapialis</name>
    <dbReference type="NCBI Taxonomy" id="481353"/>
    <lineage>
        <taxon>Bacteria</taxon>
        <taxon>Bacillati</taxon>
        <taxon>Bacillota</taxon>
        <taxon>Bacilli</taxon>
        <taxon>Bacillales</taxon>
        <taxon>Bacillaceae</taxon>
        <taxon>Oceanobacillus</taxon>
    </lineage>
</organism>
<dbReference type="EMBL" id="JBHUMX010000045">
    <property type="protein sequence ID" value="MFD2630884.1"/>
    <property type="molecule type" value="Genomic_DNA"/>
</dbReference>
<protein>
    <submittedName>
        <fullName evidence="3">Stage II sporulation protein P</fullName>
    </submittedName>
</protein>
<keyword evidence="4" id="KW-1185">Reference proteome</keyword>
<proteinExistence type="predicted"/>
<feature type="region of interest" description="Disordered" evidence="1">
    <location>
        <begin position="145"/>
        <end position="179"/>
    </location>
</feature>
<feature type="transmembrane region" description="Helical" evidence="2">
    <location>
        <begin position="16"/>
        <end position="35"/>
    </location>
</feature>
<comment type="caution">
    <text evidence="3">The sequence shown here is derived from an EMBL/GenBank/DDBJ whole genome shotgun (WGS) entry which is preliminary data.</text>
</comment>
<evidence type="ECO:0000256" key="1">
    <source>
        <dbReference type="SAM" id="MobiDB-lite"/>
    </source>
</evidence>
<dbReference type="InterPro" id="IPR010897">
    <property type="entry name" value="Spore_II_P"/>
</dbReference>
<accession>A0ABW5Q5I5</accession>
<name>A0ABW5Q5I5_9BACI</name>
<keyword evidence="2" id="KW-0812">Transmembrane</keyword>
<gene>
    <name evidence="3" type="primary">spoIIP</name>
    <name evidence="3" type="ORF">ACFSUN_19125</name>
</gene>
<dbReference type="Pfam" id="PF07454">
    <property type="entry name" value="SpoIIP"/>
    <property type="match status" value="1"/>
</dbReference>